<dbReference type="AlphaFoldDB" id="A0AAJ0I2R6"/>
<accession>A0AAJ0I2R6</accession>
<proteinExistence type="predicted"/>
<evidence type="ECO:0000313" key="2">
    <source>
        <dbReference type="Proteomes" id="UP001285908"/>
    </source>
</evidence>
<comment type="caution">
    <text evidence="1">The sequence shown here is derived from an EMBL/GenBank/DDBJ whole genome shotgun (WGS) entry which is preliminary data.</text>
</comment>
<gene>
    <name evidence="1" type="ORF">B0T23DRAFT_285480</name>
</gene>
<name>A0AAJ0I2R6_9PEZI</name>
<keyword evidence="2" id="KW-1185">Reference proteome</keyword>
<feature type="non-terminal residue" evidence="1">
    <location>
        <position position="77"/>
    </location>
</feature>
<dbReference type="RefSeq" id="XP_062690207.1">
    <property type="nucleotide sequence ID" value="XM_062834248.1"/>
</dbReference>
<dbReference type="Proteomes" id="UP001285908">
    <property type="component" value="Unassembled WGS sequence"/>
</dbReference>
<dbReference type="GeneID" id="87871870"/>
<evidence type="ECO:0000313" key="1">
    <source>
        <dbReference type="EMBL" id="KAK3488080.1"/>
    </source>
</evidence>
<sequence>FIGFTRYFFSVKTNRRTYNKYILFTNPGPFFKCVSDSKASSKGAYTNYYYKSEGKGYSLCKGIYIIFFKIFYYNYLL</sequence>
<feature type="non-terminal residue" evidence="1">
    <location>
        <position position="1"/>
    </location>
</feature>
<organism evidence="1 2">
    <name type="scientific">Neurospora hispaniola</name>
    <dbReference type="NCBI Taxonomy" id="588809"/>
    <lineage>
        <taxon>Eukaryota</taxon>
        <taxon>Fungi</taxon>
        <taxon>Dikarya</taxon>
        <taxon>Ascomycota</taxon>
        <taxon>Pezizomycotina</taxon>
        <taxon>Sordariomycetes</taxon>
        <taxon>Sordariomycetidae</taxon>
        <taxon>Sordariales</taxon>
        <taxon>Sordariaceae</taxon>
        <taxon>Neurospora</taxon>
    </lineage>
</organism>
<dbReference type="EMBL" id="JAULSX010000007">
    <property type="protein sequence ID" value="KAK3488080.1"/>
    <property type="molecule type" value="Genomic_DNA"/>
</dbReference>
<protein>
    <submittedName>
        <fullName evidence="1">Uncharacterized protein</fullName>
    </submittedName>
</protein>
<reference evidence="1 2" key="1">
    <citation type="journal article" date="2023" name="Mol. Phylogenet. Evol.">
        <title>Genome-scale phylogeny and comparative genomics of the fungal order Sordariales.</title>
        <authorList>
            <person name="Hensen N."/>
            <person name="Bonometti L."/>
            <person name="Westerberg I."/>
            <person name="Brannstrom I.O."/>
            <person name="Guillou S."/>
            <person name="Cros-Aarteil S."/>
            <person name="Calhoun S."/>
            <person name="Haridas S."/>
            <person name="Kuo A."/>
            <person name="Mondo S."/>
            <person name="Pangilinan J."/>
            <person name="Riley R."/>
            <person name="LaButti K."/>
            <person name="Andreopoulos B."/>
            <person name="Lipzen A."/>
            <person name="Chen C."/>
            <person name="Yan M."/>
            <person name="Daum C."/>
            <person name="Ng V."/>
            <person name="Clum A."/>
            <person name="Steindorff A."/>
            <person name="Ohm R.A."/>
            <person name="Martin F."/>
            <person name="Silar P."/>
            <person name="Natvig D.O."/>
            <person name="Lalanne C."/>
            <person name="Gautier V."/>
            <person name="Ament-Velasquez S.L."/>
            <person name="Kruys A."/>
            <person name="Hutchinson M.I."/>
            <person name="Powell A.J."/>
            <person name="Barry K."/>
            <person name="Miller A.N."/>
            <person name="Grigoriev I.V."/>
            <person name="Debuchy R."/>
            <person name="Gladieux P."/>
            <person name="Hiltunen Thoren M."/>
            <person name="Johannesson H."/>
        </authorList>
    </citation>
    <scope>NUCLEOTIDE SEQUENCE [LARGE SCALE GENOMIC DNA]</scope>
    <source>
        <strain evidence="1 2">FGSC 10403</strain>
    </source>
</reference>